<proteinExistence type="predicted"/>
<comment type="caution">
    <text evidence="2">The sequence shown here is derived from an EMBL/GenBank/DDBJ whole genome shotgun (WGS) entry which is preliminary data.</text>
</comment>
<dbReference type="InterPro" id="IPR050471">
    <property type="entry name" value="AB_hydrolase"/>
</dbReference>
<reference evidence="2 3" key="1">
    <citation type="journal article" date="2018" name="Genome Biol. Evol.">
        <title>Multiple Roots of Fruiting Body Formation in Amoebozoa.</title>
        <authorList>
            <person name="Hillmann F."/>
            <person name="Forbes G."/>
            <person name="Novohradska S."/>
            <person name="Ferling I."/>
            <person name="Riege K."/>
            <person name="Groth M."/>
            <person name="Westermann M."/>
            <person name="Marz M."/>
            <person name="Spaller T."/>
            <person name="Winckler T."/>
            <person name="Schaap P."/>
            <person name="Glockner G."/>
        </authorList>
    </citation>
    <scope>NUCLEOTIDE SEQUENCE [LARGE SCALE GENOMIC DNA]</scope>
    <source>
        <strain evidence="2 3">Jena</strain>
    </source>
</reference>
<dbReference type="STRING" id="1890364.A0A2P6NJK4"/>
<protein>
    <recommendedName>
        <fullName evidence="1">AB hydrolase-1 domain-containing protein</fullName>
    </recommendedName>
</protein>
<dbReference type="InterPro" id="IPR029058">
    <property type="entry name" value="AB_hydrolase_fold"/>
</dbReference>
<evidence type="ECO:0000313" key="2">
    <source>
        <dbReference type="EMBL" id="PRP84145.1"/>
    </source>
</evidence>
<dbReference type="PANTHER" id="PTHR43433:SF5">
    <property type="entry name" value="AB HYDROLASE-1 DOMAIN-CONTAINING PROTEIN"/>
    <property type="match status" value="1"/>
</dbReference>
<dbReference type="OrthoDB" id="17416at2759"/>
<dbReference type="InParanoid" id="A0A2P6NJK4"/>
<dbReference type="Pfam" id="PF12697">
    <property type="entry name" value="Abhydrolase_6"/>
    <property type="match status" value="1"/>
</dbReference>
<dbReference type="EMBL" id="MDYQ01000069">
    <property type="protein sequence ID" value="PRP84145.1"/>
    <property type="molecule type" value="Genomic_DNA"/>
</dbReference>
<feature type="domain" description="AB hydrolase-1" evidence="1">
    <location>
        <begin position="39"/>
        <end position="296"/>
    </location>
</feature>
<dbReference type="InterPro" id="IPR000073">
    <property type="entry name" value="AB_hydrolase_1"/>
</dbReference>
<dbReference type="PANTHER" id="PTHR43433">
    <property type="entry name" value="HYDROLASE, ALPHA/BETA FOLD FAMILY PROTEIN"/>
    <property type="match status" value="1"/>
</dbReference>
<dbReference type="SUPFAM" id="SSF53474">
    <property type="entry name" value="alpha/beta-Hydrolases"/>
    <property type="match status" value="1"/>
</dbReference>
<sequence>MPNLIVGESRRTKATINYMVHGDGPVKILFVMGLASTLDSWKMQVDAFVKLRDEQGNPTDYDSKYSICVYDNRGIGLSSSPLGRYTTEMMALDGLELLAHLQWKQFHLIGLSMGGMIALRMSVLLISRNVGMPMDPIPSLLSLMLVVTHYGGPHSDQPETGKKMAKKLLFALTEKKRTKKILPMLFSKRFLSDPKNYQDAFDGIIASRKIEGGKPPIFGFLGQLHAVSRHRVKPEELQLIRDSQVPVMVMTGDEDHMVDPRNSAEMNELLQPVEYIVMPETGHAINAERAAEFNEAMFRHVERGEARLQPMATPSTDTRSTEPVTMQSSLEQPTVLVQTQMEIVS</sequence>
<evidence type="ECO:0000259" key="1">
    <source>
        <dbReference type="Pfam" id="PF12697"/>
    </source>
</evidence>
<evidence type="ECO:0000313" key="3">
    <source>
        <dbReference type="Proteomes" id="UP000241769"/>
    </source>
</evidence>
<keyword evidence="3" id="KW-1185">Reference proteome</keyword>
<organism evidence="2 3">
    <name type="scientific">Planoprotostelium fungivorum</name>
    <dbReference type="NCBI Taxonomy" id="1890364"/>
    <lineage>
        <taxon>Eukaryota</taxon>
        <taxon>Amoebozoa</taxon>
        <taxon>Evosea</taxon>
        <taxon>Variosea</taxon>
        <taxon>Cavosteliida</taxon>
        <taxon>Cavosteliaceae</taxon>
        <taxon>Planoprotostelium</taxon>
    </lineage>
</organism>
<accession>A0A2P6NJK4</accession>
<dbReference type="Proteomes" id="UP000241769">
    <property type="component" value="Unassembled WGS sequence"/>
</dbReference>
<dbReference type="AlphaFoldDB" id="A0A2P6NJK4"/>
<dbReference type="Gene3D" id="3.40.50.1820">
    <property type="entry name" value="alpha/beta hydrolase"/>
    <property type="match status" value="1"/>
</dbReference>
<name>A0A2P6NJK4_9EUKA</name>
<gene>
    <name evidence="2" type="ORF">PROFUN_04136</name>
</gene>